<keyword evidence="6" id="KW-1185">Reference proteome</keyword>
<comment type="subcellular location">
    <subcellularLocation>
        <location evidence="4">Membrane</location>
        <topology evidence="4">Multi-pass membrane protein</topology>
    </subcellularLocation>
</comment>
<evidence type="ECO:0000256" key="1">
    <source>
        <dbReference type="ARBA" id="ARBA00022692"/>
    </source>
</evidence>
<evidence type="ECO:0000313" key="6">
    <source>
        <dbReference type="Proteomes" id="UP000660729"/>
    </source>
</evidence>
<dbReference type="Proteomes" id="UP000660729">
    <property type="component" value="Unassembled WGS sequence"/>
</dbReference>
<evidence type="ECO:0000256" key="2">
    <source>
        <dbReference type="ARBA" id="ARBA00022989"/>
    </source>
</evidence>
<accession>A0A8H6VJJ2</accession>
<evidence type="ECO:0000256" key="4">
    <source>
        <dbReference type="RuleBase" id="RU367022"/>
    </source>
</evidence>
<protein>
    <recommendedName>
        <fullName evidence="4">Copper transport protein</fullName>
    </recommendedName>
</protein>
<keyword evidence="1 4" id="KW-0812">Transmembrane</keyword>
<dbReference type="GO" id="GO:0005375">
    <property type="term" value="F:copper ion transmembrane transporter activity"/>
    <property type="evidence" value="ECO:0007669"/>
    <property type="project" value="UniProtKB-UniRule"/>
</dbReference>
<keyword evidence="3 4" id="KW-0472">Membrane</keyword>
<dbReference type="AlphaFoldDB" id="A0A8H6VJJ2"/>
<keyword evidence="4" id="KW-0813">Transport</keyword>
<dbReference type="Pfam" id="PF04145">
    <property type="entry name" value="Ctr"/>
    <property type="match status" value="1"/>
</dbReference>
<name>A0A8H6VJJ2_9PEZI</name>
<dbReference type="InterPro" id="IPR007274">
    <property type="entry name" value="Cop_transporter"/>
</dbReference>
<keyword evidence="4" id="KW-0186">Copper</keyword>
<comment type="caution">
    <text evidence="5">The sequence shown here is derived from an EMBL/GenBank/DDBJ whole genome shotgun (WGS) entry which is preliminary data.</text>
</comment>
<dbReference type="PANTHER" id="PTHR12483">
    <property type="entry name" value="SOLUTE CARRIER FAMILY 31 COPPER TRANSPORTERS"/>
    <property type="match status" value="1"/>
</dbReference>
<dbReference type="PANTHER" id="PTHR12483:SF120">
    <property type="entry name" value="HIGH-AFFINITY COPPER TRANSPORTER CTRA2"/>
    <property type="match status" value="1"/>
</dbReference>
<evidence type="ECO:0000256" key="3">
    <source>
        <dbReference type="ARBA" id="ARBA00023136"/>
    </source>
</evidence>
<organism evidence="5 6">
    <name type="scientific">Pseudocercospora fuligena</name>
    <dbReference type="NCBI Taxonomy" id="685502"/>
    <lineage>
        <taxon>Eukaryota</taxon>
        <taxon>Fungi</taxon>
        <taxon>Dikarya</taxon>
        <taxon>Ascomycota</taxon>
        <taxon>Pezizomycotina</taxon>
        <taxon>Dothideomycetes</taxon>
        <taxon>Dothideomycetidae</taxon>
        <taxon>Mycosphaerellales</taxon>
        <taxon>Mycosphaerellaceae</taxon>
        <taxon>Pseudocercospora</taxon>
    </lineage>
</organism>
<dbReference type="GO" id="GO:0005886">
    <property type="term" value="C:plasma membrane"/>
    <property type="evidence" value="ECO:0007669"/>
    <property type="project" value="TreeGrafter"/>
</dbReference>
<comment type="similarity">
    <text evidence="4">Belongs to the copper transporter (Ctr) (TC 1.A.56) family. SLC31A subfamily.</text>
</comment>
<dbReference type="OrthoDB" id="73901at2759"/>
<reference evidence="5" key="1">
    <citation type="submission" date="2020-04" db="EMBL/GenBank/DDBJ databases">
        <title>Draft genome resource of the tomato pathogen Pseudocercospora fuligena.</title>
        <authorList>
            <person name="Zaccaron A."/>
        </authorList>
    </citation>
    <scope>NUCLEOTIDE SEQUENCE</scope>
    <source>
        <strain evidence="5">PF001</strain>
    </source>
</reference>
<dbReference type="EMBL" id="JABCIY010000067">
    <property type="protein sequence ID" value="KAF7194005.1"/>
    <property type="molecule type" value="Genomic_DNA"/>
</dbReference>
<gene>
    <name evidence="5" type="ORF">HII31_04687</name>
</gene>
<keyword evidence="4" id="KW-0187">Copper transport</keyword>
<evidence type="ECO:0000313" key="5">
    <source>
        <dbReference type="EMBL" id="KAF7194005.1"/>
    </source>
</evidence>
<sequence length="186" mass="20618">MDHMDMGSGSSSSMSMSMVFTTDHSTPLYSSAWTPSTTGGYAGTCIFLIVLGIISRVLQAYRHVLEMRWHDKAVKRRYVKVASESASERQVDPSLEKSDEAVLTTRGMDESVRVLHTGRRGVQSKPWRFSTDLPRACIYVVQAGVAYLMMLAVMTLNVGYFLSVLAGLFVGELAVGRYTVVEDDHH</sequence>
<keyword evidence="2 4" id="KW-1133">Transmembrane helix</keyword>
<feature type="transmembrane region" description="Helical" evidence="4">
    <location>
        <begin position="39"/>
        <end position="58"/>
    </location>
</feature>
<proteinExistence type="inferred from homology"/>
<keyword evidence="4" id="KW-0406">Ion transport</keyword>